<keyword evidence="5" id="KW-0460">Magnesium</keyword>
<feature type="domain" description="Pyruvate ferredoxin oxidoreductase beta subunit C-terminal" evidence="11">
    <location>
        <begin position="199"/>
        <end position="261"/>
    </location>
</feature>
<comment type="cofactor">
    <cofactor evidence="1">
        <name>Mg(2+)</name>
        <dbReference type="ChEBI" id="CHEBI:18420"/>
    </cofactor>
</comment>
<accession>A0A841R2S8</accession>
<evidence type="ECO:0000256" key="6">
    <source>
        <dbReference type="ARBA" id="ARBA00023002"/>
    </source>
</evidence>
<evidence type="ECO:0000259" key="11">
    <source>
        <dbReference type="Pfam" id="PF12367"/>
    </source>
</evidence>
<dbReference type="GO" id="GO:0030976">
    <property type="term" value="F:thiamine pyrophosphate binding"/>
    <property type="evidence" value="ECO:0007669"/>
    <property type="project" value="InterPro"/>
</dbReference>
<evidence type="ECO:0000256" key="8">
    <source>
        <dbReference type="ARBA" id="ARBA00023014"/>
    </source>
</evidence>
<keyword evidence="13" id="KW-1185">Reference proteome</keyword>
<protein>
    <submittedName>
        <fullName evidence="12">2-oxoglutarate ferredoxin oxidoreductase subunit beta</fullName>
        <ecNumber evidence="12">1.2.7.11</ecNumber>
        <ecNumber evidence="12">1.2.7.3</ecNumber>
    </submittedName>
</protein>
<evidence type="ECO:0000313" key="13">
    <source>
        <dbReference type="Proteomes" id="UP000591941"/>
    </source>
</evidence>
<comment type="cofactor">
    <cofactor evidence="3">
        <name>[4Fe-4S] cluster</name>
        <dbReference type="ChEBI" id="CHEBI:49883"/>
    </cofactor>
</comment>
<dbReference type="InterPro" id="IPR011896">
    <property type="entry name" value="OFOB"/>
</dbReference>
<keyword evidence="9" id="KW-0786">Thiamine pyrophosphate</keyword>
<evidence type="ECO:0000256" key="9">
    <source>
        <dbReference type="ARBA" id="ARBA00023052"/>
    </source>
</evidence>
<dbReference type="EC" id="1.2.7.3" evidence="12"/>
<comment type="caution">
    <text evidence="12">The sequence shown here is derived from an EMBL/GenBank/DDBJ whole genome shotgun (WGS) entry which is preliminary data.</text>
</comment>
<dbReference type="RefSeq" id="WP_159823160.1">
    <property type="nucleotide sequence ID" value="NZ_CABWNB010000003.1"/>
</dbReference>
<keyword evidence="6 12" id="KW-0560">Oxidoreductase</keyword>
<reference evidence="12 13" key="1">
    <citation type="submission" date="2020-08" db="EMBL/GenBank/DDBJ databases">
        <title>Genomic Encyclopedia of Type Strains, Phase IV (KMG-IV): sequencing the most valuable type-strain genomes for metagenomic binning, comparative biology and taxonomic classification.</title>
        <authorList>
            <person name="Goeker M."/>
        </authorList>
    </citation>
    <scope>NUCLEOTIDE SEQUENCE [LARGE SCALE GENOMIC DNA]</scope>
    <source>
        <strain evidence="12 13">DSM 21255</strain>
    </source>
</reference>
<name>A0A841R2S8_9FIRM</name>
<dbReference type="InterPro" id="IPR032686">
    <property type="entry name" value="PFO_beta_C"/>
</dbReference>
<dbReference type="GO" id="GO:0045333">
    <property type="term" value="P:cellular respiration"/>
    <property type="evidence" value="ECO:0007669"/>
    <property type="project" value="UniProtKB-ARBA"/>
</dbReference>
<dbReference type="InterPro" id="IPR051457">
    <property type="entry name" value="2-oxoacid:Fd_oxidoreductase"/>
</dbReference>
<dbReference type="EMBL" id="JACHHI010000002">
    <property type="protein sequence ID" value="MBB6477379.1"/>
    <property type="molecule type" value="Genomic_DNA"/>
</dbReference>
<evidence type="ECO:0000313" key="12">
    <source>
        <dbReference type="EMBL" id="MBB6477379.1"/>
    </source>
</evidence>
<feature type="domain" description="Thiamine pyrophosphate enzyme TPP-binding" evidence="10">
    <location>
        <begin position="48"/>
        <end position="195"/>
    </location>
</feature>
<evidence type="ECO:0000256" key="1">
    <source>
        <dbReference type="ARBA" id="ARBA00001946"/>
    </source>
</evidence>
<gene>
    <name evidence="12" type="ORF">HNR45_000409</name>
</gene>
<evidence type="ECO:0000259" key="10">
    <source>
        <dbReference type="Pfam" id="PF02775"/>
    </source>
</evidence>
<evidence type="ECO:0000256" key="5">
    <source>
        <dbReference type="ARBA" id="ARBA00022842"/>
    </source>
</evidence>
<keyword evidence="4" id="KW-0479">Metal-binding</keyword>
<dbReference type="Proteomes" id="UP000591941">
    <property type="component" value="Unassembled WGS sequence"/>
</dbReference>
<sequence>MANAREYKNAIQPNWCPGCGDFGIQMAIQEAASKRNIPFEKLMLISGIGCSSRIGGYLYCYGAHTTHGRALPFAQGVKLANRDLEVVVCSGDGDAYAIGMGHTIHAIKRNLNITYIVFDNHVYGLTKGQTSPRSSLGFVTKTTPHGNVETPLAVSSMALAAGAGFVAQGYALDRRGLVDIIMRGMDYQGFSFINVFTPCVTYNKYNTYEWFKEHLTDVNDVADYDPADKARALTLLNEREGLITGVLYEEKDRPSYEDLIHLAEEPLAAKVETINEKTFTDFIAAFR</sequence>
<organism evidence="12 13">
    <name type="scientific">Negativicoccus succinicivorans</name>
    <dbReference type="NCBI Taxonomy" id="620903"/>
    <lineage>
        <taxon>Bacteria</taxon>
        <taxon>Bacillati</taxon>
        <taxon>Bacillota</taxon>
        <taxon>Negativicutes</taxon>
        <taxon>Veillonellales</taxon>
        <taxon>Veillonellaceae</taxon>
        <taxon>Negativicoccus</taxon>
    </lineage>
</organism>
<dbReference type="NCBIfam" id="TIGR02177">
    <property type="entry name" value="PorB_KorB"/>
    <property type="match status" value="1"/>
</dbReference>
<dbReference type="AlphaFoldDB" id="A0A841R2S8"/>
<dbReference type="GO" id="GO:0046872">
    <property type="term" value="F:metal ion binding"/>
    <property type="evidence" value="ECO:0007669"/>
    <property type="project" value="UniProtKB-KW"/>
</dbReference>
<dbReference type="CDD" id="cd03375">
    <property type="entry name" value="TPP_OGFOR"/>
    <property type="match status" value="1"/>
</dbReference>
<dbReference type="Pfam" id="PF12367">
    <property type="entry name" value="PFO_beta_C"/>
    <property type="match status" value="1"/>
</dbReference>
<dbReference type="GO" id="GO:0047553">
    <property type="term" value="F:2-oxoglutarate synthase activity"/>
    <property type="evidence" value="ECO:0007669"/>
    <property type="project" value="UniProtKB-EC"/>
</dbReference>
<comment type="cofactor">
    <cofactor evidence="2">
        <name>thiamine diphosphate</name>
        <dbReference type="ChEBI" id="CHEBI:58937"/>
    </cofactor>
</comment>
<dbReference type="PANTHER" id="PTHR48084">
    <property type="entry name" value="2-OXOGLUTARATE OXIDOREDUCTASE SUBUNIT KORB-RELATED"/>
    <property type="match status" value="1"/>
</dbReference>
<proteinExistence type="predicted"/>
<keyword evidence="8" id="KW-0411">Iron-sulfur</keyword>
<dbReference type="Pfam" id="PF02775">
    <property type="entry name" value="TPP_enzyme_C"/>
    <property type="match status" value="1"/>
</dbReference>
<dbReference type="OrthoDB" id="9775140at2"/>
<dbReference type="EC" id="1.2.7.11" evidence="12"/>
<evidence type="ECO:0000256" key="3">
    <source>
        <dbReference type="ARBA" id="ARBA00001966"/>
    </source>
</evidence>
<dbReference type="InterPro" id="IPR029061">
    <property type="entry name" value="THDP-binding"/>
</dbReference>
<dbReference type="Gene3D" id="3.40.50.970">
    <property type="match status" value="1"/>
</dbReference>
<evidence type="ECO:0000256" key="2">
    <source>
        <dbReference type="ARBA" id="ARBA00001964"/>
    </source>
</evidence>
<dbReference type="GeneID" id="93485688"/>
<dbReference type="SUPFAM" id="SSF52518">
    <property type="entry name" value="Thiamin diphosphate-binding fold (THDP-binding)"/>
    <property type="match status" value="1"/>
</dbReference>
<dbReference type="InterPro" id="IPR011766">
    <property type="entry name" value="TPP_enzyme_TPP-bd"/>
</dbReference>
<dbReference type="GO" id="GO:0051536">
    <property type="term" value="F:iron-sulfur cluster binding"/>
    <property type="evidence" value="ECO:0007669"/>
    <property type="project" value="UniProtKB-KW"/>
</dbReference>
<dbReference type="PANTHER" id="PTHR48084:SF4">
    <property type="entry name" value="2-OXOGLUTARATE OXIDOREDUCTASE SUBUNIT KORB"/>
    <property type="match status" value="1"/>
</dbReference>
<evidence type="ECO:0000256" key="7">
    <source>
        <dbReference type="ARBA" id="ARBA00023004"/>
    </source>
</evidence>
<keyword evidence="7" id="KW-0408">Iron</keyword>
<evidence type="ECO:0000256" key="4">
    <source>
        <dbReference type="ARBA" id="ARBA00022723"/>
    </source>
</evidence>